<evidence type="ECO:0000313" key="2">
    <source>
        <dbReference type="Proteomes" id="UP000827976"/>
    </source>
</evidence>
<keyword evidence="2" id="KW-1185">Reference proteome</keyword>
<sequence length="209" mass="23977">MMNMKMMCSFGIILTLLLLHVDARFDFMSITRGTRCNSCLEASRKADQALKNKNMFNDVNVLSNQVCQSLPSDLQTKCLRKSSDQIEQSRAQMQEIFHELNLCNKTGLCFDEVTDVIDNKNSSENTNCVNRVDECSECTYAIENFIYQLADPKVKNKVTDAALDYCDESEGNRKRCKQAVYRYGRIVLYRLEQVKAKELCMVLNLCDVI</sequence>
<dbReference type="EMBL" id="CM037016">
    <property type="protein sequence ID" value="KAH7679110.1"/>
    <property type="molecule type" value="Genomic_DNA"/>
</dbReference>
<proteinExistence type="predicted"/>
<name>A0ACB7VWT5_DIOAL</name>
<protein>
    <submittedName>
        <fullName evidence="1">Saposin domain-containing protein</fullName>
    </submittedName>
</protein>
<comment type="caution">
    <text evidence="1">The sequence shown here is derived from an EMBL/GenBank/DDBJ whole genome shotgun (WGS) entry which is preliminary data.</text>
</comment>
<organism evidence="1 2">
    <name type="scientific">Dioscorea alata</name>
    <name type="common">Purple yam</name>
    <dbReference type="NCBI Taxonomy" id="55571"/>
    <lineage>
        <taxon>Eukaryota</taxon>
        <taxon>Viridiplantae</taxon>
        <taxon>Streptophyta</taxon>
        <taxon>Embryophyta</taxon>
        <taxon>Tracheophyta</taxon>
        <taxon>Spermatophyta</taxon>
        <taxon>Magnoliopsida</taxon>
        <taxon>Liliopsida</taxon>
        <taxon>Dioscoreales</taxon>
        <taxon>Dioscoreaceae</taxon>
        <taxon>Dioscorea</taxon>
    </lineage>
</organism>
<evidence type="ECO:0000313" key="1">
    <source>
        <dbReference type="EMBL" id="KAH7679110.1"/>
    </source>
</evidence>
<gene>
    <name evidence="1" type="ORF">IHE45_06G037200</name>
</gene>
<reference evidence="2" key="1">
    <citation type="journal article" date="2022" name="Nat. Commun.">
        <title>Chromosome evolution and the genetic basis of agronomically important traits in greater yam.</title>
        <authorList>
            <person name="Bredeson J.V."/>
            <person name="Lyons J.B."/>
            <person name="Oniyinde I.O."/>
            <person name="Okereke N.R."/>
            <person name="Kolade O."/>
            <person name="Nnabue I."/>
            <person name="Nwadili C.O."/>
            <person name="Hribova E."/>
            <person name="Parker M."/>
            <person name="Nwogha J."/>
            <person name="Shu S."/>
            <person name="Carlson J."/>
            <person name="Kariba R."/>
            <person name="Muthemba S."/>
            <person name="Knop K."/>
            <person name="Barton G.J."/>
            <person name="Sherwood A.V."/>
            <person name="Lopez-Montes A."/>
            <person name="Asiedu R."/>
            <person name="Jamnadass R."/>
            <person name="Muchugi A."/>
            <person name="Goodstein D."/>
            <person name="Egesi C.N."/>
            <person name="Featherston J."/>
            <person name="Asfaw A."/>
            <person name="Simpson G.G."/>
            <person name="Dolezel J."/>
            <person name="Hendre P.S."/>
            <person name="Van Deynze A."/>
            <person name="Kumar P.L."/>
            <person name="Obidiegwu J.E."/>
            <person name="Bhattacharjee R."/>
            <person name="Rokhsar D.S."/>
        </authorList>
    </citation>
    <scope>NUCLEOTIDE SEQUENCE [LARGE SCALE GENOMIC DNA]</scope>
    <source>
        <strain evidence="2">cv. TDa95/00328</strain>
    </source>
</reference>
<accession>A0ACB7VWT5</accession>
<dbReference type="Proteomes" id="UP000827976">
    <property type="component" value="Chromosome 6"/>
</dbReference>